<dbReference type="CDD" id="cd04028">
    <property type="entry name" value="C2B_RIM1alpha"/>
    <property type="match status" value="1"/>
</dbReference>
<evidence type="ECO:0000313" key="7">
    <source>
        <dbReference type="RefSeq" id="XP_060045930.1"/>
    </source>
</evidence>
<keyword evidence="6" id="KW-1185">Reference proteome</keyword>
<feature type="compositionally biased region" description="Basic and acidic residues" evidence="3">
    <location>
        <begin position="829"/>
        <end position="842"/>
    </location>
</feature>
<dbReference type="InterPro" id="IPR039032">
    <property type="entry name" value="Rim-like"/>
</dbReference>
<feature type="compositionally biased region" description="Polar residues" evidence="3">
    <location>
        <begin position="409"/>
        <end position="418"/>
    </location>
</feature>
<feature type="compositionally biased region" description="Low complexity" evidence="3">
    <location>
        <begin position="174"/>
        <end position="190"/>
    </location>
</feature>
<dbReference type="SUPFAM" id="SSF49562">
    <property type="entry name" value="C2 domain (Calcium/lipid-binding domain, CaLB)"/>
    <property type="match status" value="2"/>
</dbReference>
<evidence type="ECO:0000259" key="4">
    <source>
        <dbReference type="PROSITE" id="PS50004"/>
    </source>
</evidence>
<evidence type="ECO:0000313" key="6">
    <source>
        <dbReference type="Proteomes" id="UP001652624"/>
    </source>
</evidence>
<dbReference type="Gene3D" id="2.60.40.150">
    <property type="entry name" value="C2 domain"/>
    <property type="match status" value="2"/>
</dbReference>
<feature type="region of interest" description="Disordered" evidence="3">
    <location>
        <begin position="344"/>
        <end position="618"/>
    </location>
</feature>
<evidence type="ECO:0000256" key="1">
    <source>
        <dbReference type="ARBA" id="ARBA00023018"/>
    </source>
</evidence>
<dbReference type="CDD" id="cd04031">
    <property type="entry name" value="C2A_RIM1alpha"/>
    <property type="match status" value="1"/>
</dbReference>
<organism evidence="6 7">
    <name type="scientific">Erinaceus europaeus</name>
    <name type="common">Western European hedgehog</name>
    <dbReference type="NCBI Taxonomy" id="9365"/>
    <lineage>
        <taxon>Eukaryota</taxon>
        <taxon>Metazoa</taxon>
        <taxon>Chordata</taxon>
        <taxon>Craniata</taxon>
        <taxon>Vertebrata</taxon>
        <taxon>Euteleostomi</taxon>
        <taxon>Mammalia</taxon>
        <taxon>Eutheria</taxon>
        <taxon>Laurasiatheria</taxon>
        <taxon>Eulipotyphla</taxon>
        <taxon>Erinaceidae</taxon>
        <taxon>Erinaceinae</taxon>
        <taxon>Erinaceus</taxon>
    </lineage>
</organism>
<comment type="subcellular location">
    <subcellularLocation>
        <location evidence="2">Synapse</location>
    </subcellularLocation>
</comment>
<reference evidence="7" key="1">
    <citation type="submission" date="2025-08" db="UniProtKB">
        <authorList>
            <consortium name="RefSeq"/>
        </authorList>
    </citation>
    <scope>IDENTIFICATION</scope>
</reference>
<dbReference type="CDD" id="cd06714">
    <property type="entry name" value="PDZ_RIM-like"/>
    <property type="match status" value="1"/>
</dbReference>
<feature type="compositionally biased region" description="Low complexity" evidence="3">
    <location>
        <begin position="797"/>
        <end position="808"/>
    </location>
</feature>
<sequence>MCAPGIPVSSEGWEEVRSLDSEEGTAKARPAAVGDLDYYWLDPATWHSRETSPISSHPVTWQPSKEGDRLIGRVILNKRTTMPKESGALLGLKVVGGKMTELGRLGAFITKVKKGSLADVVGHLRAGDEVLEWNGKPLPGATNEEVYNIILESKSEPQVEIIVSRPIGDIPRIPESSHPPLESSSSSFESQKMERPSISVISPTSPGALKDAPQVLPGQLYVKLWYDKVGHQLIVNVLQATDLPSRIDGRPRNPYVKMYFLPDRSDKSKRRTKTVKKVLEPKWNQTFVYSHVHRRDFRERMLEITVWDQPRVQEEESEFLGEILIELETALLDDEPHWYKLQTHDESSLPLPQPSPFMPRRHIHGESSSKKLQRSQRISDSDISDYEVDDGIGVVPPVGYRSSARESKSTTLTVPEQQRTTHHRSRSVSPHRGDDQGRPRSRLPNVPLQRSLDEIHPTRRSRSPTRHHDASRSPSDYRSRDVDSQYLSEQDSELLMLPRAKRGRSAECLHTTRHSRKSERSSIQKQTRKGTASDAERVHPPCLSRRGYAAPRATDQPVFRGKHPARSRSSEHSSIRTLCSIHHLAPGGSAPPSPLLTRMHRQGSPTQSPPADAAFSNRRGRQLPQVPVRSGSIEQASLVVEERTRQMKMKVHRFKQTTGSGSSQELDREQYSKYNIHKDQYRSCDNVSAKSSDSDVSDVSAISRTSSASRLSSTSFMSEQSERPRGRISSFTPKMQGRRMGTSGRAIMKSTSVSGEMYALEHNDGSQSDTAVGTVGAGGKKRRSSLSARVVAIVSRRSRSTSQLSQTESGHKKLKSTIQRSTETGMAAEMRKMVRQPSRESTDGSINSYSSEGNLIFPGVRLGADSQFSDFLDGLGPAQLVGRQTLATPAMGDIQIGMEDKKGQLEVEVIRARSLTQKPGSKSTPAPYVKVYLLENGACIAKKKTRIARKTLDPLYQQSLLFDESPQGKVLQVIVWGDYGRMDHKCFMGVAQILLEELDLSSMVIGWYKLFPPSSLVDPTLTPLTRRASQSSLESSTGPPCIRS</sequence>
<evidence type="ECO:0000259" key="5">
    <source>
        <dbReference type="PROSITE" id="PS50106"/>
    </source>
</evidence>
<dbReference type="PROSITE" id="PS50004">
    <property type="entry name" value="C2"/>
    <property type="match status" value="2"/>
</dbReference>
<dbReference type="PROSITE" id="PS50106">
    <property type="entry name" value="PDZ"/>
    <property type="match status" value="1"/>
</dbReference>
<dbReference type="InterPro" id="IPR035892">
    <property type="entry name" value="C2_domain_sf"/>
</dbReference>
<dbReference type="Gene3D" id="2.30.42.10">
    <property type="match status" value="1"/>
</dbReference>
<dbReference type="Pfam" id="PF00595">
    <property type="entry name" value="PDZ"/>
    <property type="match status" value="1"/>
</dbReference>
<dbReference type="SMART" id="SM00239">
    <property type="entry name" value="C2"/>
    <property type="match status" value="2"/>
</dbReference>
<feature type="compositionally biased region" description="Low complexity" evidence="3">
    <location>
        <begin position="697"/>
        <end position="718"/>
    </location>
</feature>
<dbReference type="SMART" id="SM00228">
    <property type="entry name" value="PDZ"/>
    <property type="match status" value="1"/>
</dbReference>
<feature type="domain" description="C2" evidence="4">
    <location>
        <begin position="216"/>
        <end position="339"/>
    </location>
</feature>
<keyword evidence="1" id="KW-0770">Synapse</keyword>
<dbReference type="SUPFAM" id="SSF50156">
    <property type="entry name" value="PDZ domain-like"/>
    <property type="match status" value="1"/>
</dbReference>
<evidence type="ECO:0000256" key="3">
    <source>
        <dbReference type="SAM" id="MobiDB-lite"/>
    </source>
</evidence>
<feature type="region of interest" description="Disordered" evidence="3">
    <location>
        <begin position="172"/>
        <end position="205"/>
    </location>
</feature>
<feature type="compositionally biased region" description="Basic and acidic residues" evidence="3">
    <location>
        <begin position="466"/>
        <end position="483"/>
    </location>
</feature>
<gene>
    <name evidence="7" type="primary">RIMS1</name>
</gene>
<dbReference type="PANTHER" id="PTHR12157:SF18">
    <property type="entry name" value="REGULATING SYNAPTIC MEMBRANE EXOCYTOSIS PROTEIN 1"/>
    <property type="match status" value="1"/>
</dbReference>
<protein>
    <submittedName>
        <fullName evidence="7">Regulating synaptic membrane exocytosis protein 1 isoform X18</fullName>
    </submittedName>
</protein>
<feature type="region of interest" description="Disordered" evidence="3">
    <location>
        <begin position="797"/>
        <end position="847"/>
    </location>
</feature>
<dbReference type="InterPro" id="IPR036034">
    <property type="entry name" value="PDZ_sf"/>
</dbReference>
<feature type="region of interest" description="Disordered" evidence="3">
    <location>
        <begin position="684"/>
        <end position="743"/>
    </location>
</feature>
<evidence type="ECO:0000256" key="2">
    <source>
        <dbReference type="ARBA" id="ARBA00034103"/>
    </source>
</evidence>
<name>A0ABM3XAT1_ERIEU</name>
<feature type="domain" description="PDZ" evidence="5">
    <location>
        <begin position="79"/>
        <end position="165"/>
    </location>
</feature>
<accession>A0ABM3XAT1</accession>
<dbReference type="Pfam" id="PF00168">
    <property type="entry name" value="C2"/>
    <property type="match status" value="2"/>
</dbReference>
<dbReference type="PANTHER" id="PTHR12157">
    <property type="entry name" value="REGULATING SYNAPTIC MEMBRANE EXOCYTOSIS PROTEIN"/>
    <property type="match status" value="1"/>
</dbReference>
<dbReference type="InterPro" id="IPR001478">
    <property type="entry name" value="PDZ"/>
</dbReference>
<feature type="domain" description="C2" evidence="4">
    <location>
        <begin position="890"/>
        <end position="1008"/>
    </location>
</feature>
<dbReference type="RefSeq" id="XP_060045930.1">
    <property type="nucleotide sequence ID" value="XM_060189947.1"/>
</dbReference>
<dbReference type="InterPro" id="IPR000008">
    <property type="entry name" value="C2_dom"/>
</dbReference>
<dbReference type="GeneID" id="103119445"/>
<dbReference type="Proteomes" id="UP001652624">
    <property type="component" value="Chromosome 4"/>
</dbReference>
<proteinExistence type="predicted"/>